<dbReference type="AlphaFoldDB" id="A0A2W1LBC9"/>
<protein>
    <submittedName>
        <fullName evidence="5">J domain-containing protein</fullName>
    </submittedName>
</protein>
<dbReference type="InterPro" id="IPR036869">
    <property type="entry name" value="J_dom_sf"/>
</dbReference>
<dbReference type="SUPFAM" id="SSF46565">
    <property type="entry name" value="Chaperone J-domain"/>
    <property type="match status" value="1"/>
</dbReference>
<keyword evidence="3" id="KW-1133">Transmembrane helix</keyword>
<feature type="transmembrane region" description="Helical" evidence="3">
    <location>
        <begin position="97"/>
        <end position="117"/>
    </location>
</feature>
<feature type="domain" description="J" evidence="4">
    <location>
        <begin position="6"/>
        <end position="79"/>
    </location>
</feature>
<gene>
    <name evidence="5" type="ORF">DNH61_12915</name>
</gene>
<reference evidence="5 6" key="1">
    <citation type="submission" date="2018-06" db="EMBL/GenBank/DDBJ databases">
        <title>Paenibacillus imtechensis sp. nov.</title>
        <authorList>
            <person name="Pinnaka A.K."/>
            <person name="Singh H."/>
            <person name="Kaur M."/>
        </authorList>
    </citation>
    <scope>NUCLEOTIDE SEQUENCE [LARGE SCALE GENOMIC DNA]</scope>
    <source>
        <strain evidence="5 6">SMB1</strain>
    </source>
</reference>
<dbReference type="RefSeq" id="WP_111147060.1">
    <property type="nucleotide sequence ID" value="NZ_QKRB01000044.1"/>
</dbReference>
<proteinExistence type="predicted"/>
<dbReference type="InterPro" id="IPR001623">
    <property type="entry name" value="DnaJ_domain"/>
</dbReference>
<dbReference type="PROSITE" id="PS50076">
    <property type="entry name" value="DNAJ_2"/>
    <property type="match status" value="1"/>
</dbReference>
<evidence type="ECO:0000313" key="6">
    <source>
        <dbReference type="Proteomes" id="UP000249522"/>
    </source>
</evidence>
<comment type="caution">
    <text evidence="5">The sequence shown here is derived from an EMBL/GenBank/DDBJ whole genome shotgun (WGS) entry which is preliminary data.</text>
</comment>
<evidence type="ECO:0000259" key="4">
    <source>
        <dbReference type="PROSITE" id="PS50076"/>
    </source>
</evidence>
<organism evidence="5 6">
    <name type="scientific">Paenibacillus sambharensis</name>
    <dbReference type="NCBI Taxonomy" id="1803190"/>
    <lineage>
        <taxon>Bacteria</taxon>
        <taxon>Bacillati</taxon>
        <taxon>Bacillota</taxon>
        <taxon>Bacilli</taxon>
        <taxon>Bacillales</taxon>
        <taxon>Paenibacillaceae</taxon>
        <taxon>Paenibacillus</taxon>
    </lineage>
</organism>
<dbReference type="Proteomes" id="UP000249522">
    <property type="component" value="Unassembled WGS sequence"/>
</dbReference>
<evidence type="ECO:0000256" key="1">
    <source>
        <dbReference type="ARBA" id="ARBA00022705"/>
    </source>
</evidence>
<keyword evidence="3" id="KW-0472">Membrane</keyword>
<evidence type="ECO:0000256" key="3">
    <source>
        <dbReference type="SAM" id="Phobius"/>
    </source>
</evidence>
<sequence>MNDLKEAYERLGLPDTATKEEVEKRYTLLLRQSRASQTQQDDAAGGGFSEVTKAYRTILEAENRKAVEDINQQQYGKYKRFAGTAEKVDHFFSYYKFHVIGAIAVIAIIIYGVNTYMDNKAEQERLASLPPAALTASLFGEFYMEDGSQQTEPLNEALLAQFPEWERVETSILNFSMDARSEMDIAMQQKAVIQLATEDPDVYIMDRSIFDWMVRNDILASLDEYASGAWSELLPEGAALKAATQDNPTEHVYGIALGSSPMTKQLPLHMKEFIVGIRIDAGNKDNALHLIETYLQAGQSSAD</sequence>
<dbReference type="OrthoDB" id="1738492at2"/>
<accession>A0A2W1LBC9</accession>
<dbReference type="GO" id="GO:0006260">
    <property type="term" value="P:DNA replication"/>
    <property type="evidence" value="ECO:0007669"/>
    <property type="project" value="UniProtKB-KW"/>
</dbReference>
<dbReference type="EMBL" id="QKRB01000044">
    <property type="protein sequence ID" value="PZD95430.1"/>
    <property type="molecule type" value="Genomic_DNA"/>
</dbReference>
<evidence type="ECO:0000313" key="5">
    <source>
        <dbReference type="EMBL" id="PZD95430.1"/>
    </source>
</evidence>
<keyword evidence="2" id="KW-0346">Stress response</keyword>
<dbReference type="Gene3D" id="1.10.287.110">
    <property type="entry name" value="DnaJ domain"/>
    <property type="match status" value="1"/>
</dbReference>
<keyword evidence="3" id="KW-0812">Transmembrane</keyword>
<evidence type="ECO:0000256" key="2">
    <source>
        <dbReference type="ARBA" id="ARBA00023016"/>
    </source>
</evidence>
<keyword evidence="6" id="KW-1185">Reference proteome</keyword>
<keyword evidence="1" id="KW-0235">DNA replication</keyword>
<name>A0A2W1LBC9_9BACL</name>